<dbReference type="InterPro" id="IPR011990">
    <property type="entry name" value="TPR-like_helical_dom_sf"/>
</dbReference>
<keyword evidence="4" id="KW-1185">Reference proteome</keyword>
<dbReference type="Gene3D" id="1.25.40.10">
    <property type="entry name" value="Tetratricopeptide repeat domain"/>
    <property type="match status" value="5"/>
</dbReference>
<sequence>MSQRDISEVKGTSDLPAASEALFLEKVRESNAACHGGDYARAVTLYGEALQLDPSNYLIYSNRSAAFLKMGQFQHALSDAVRARDLNPNWPKAYYRQGVALQCLGKYGEALAAFSSGLAVDPKSAQLLSGLIEASMKSPLRSTLEPTFQQLEAMNLERSPFVLISVVGQELLGAGAGNYTCAVQVLEAALKIGTCSLKLRGSVFSALSSAYWALNSLDKAINYMQQDLAVAKSLGDVGGECRAHGNLGSAYFSKASFEEALQSHRYQLVLAMKCKDTQAAASALTSLGESLDHETKHELYGKAIKYHKQELTISKEVKDRNSEASTHGNLAVAYQALGAHDMALFHYRAHLNIARELKDTAGEACALLNLGNCLSSRAEFAQAVPYYENYLMLSQELHDIEGEARACHLLGYAHYCLGHYREAVRYYDQDLLLAKDLQDKTRLGRAYCNLGLAHSGLGNLDNLRRIHHSLSNTSQAIAYLQQGLQLCELLNRREEEARIRHRLGLALWSAGHLEDSRTQFEQAASLLESIRTETRIRETDYKLCLFDLQTDCYQSLQVSDSHALVCSGVQKSDPSFFSGALGLTNRMLRCYDKALGFHTQELTVRQEMQDLKGECRAHGNLGAVHMSLGNYTNAIKCYQEQLERAKELKESAMEAQAYGNLGIARLNMGHYEETSLSSDVDSKEAAGSDEALSNSAPVLDQHIQSIRDNLGLVFLEPLASRYSRELNDKVGQSDAVCGLGNVYQQKGEFQTALQYHQTDLELGLSLDLTAAQTRACGNLASVHEAMGNLDEAIKYQEQHLSIATTSNDKLAKISAFTSLGCSMVANMVVLVGGNIIGILLHTMMEHAQRKAFLDTRNCIAARLEMEDENEKLSYKSLAMSKKGIDLVFKFYIPKKRQNPGITQLLPELAN</sequence>
<keyword evidence="3" id="KW-0472">Membrane</keyword>
<feature type="repeat" description="TPR" evidence="1">
    <location>
        <begin position="615"/>
        <end position="648"/>
    </location>
</feature>
<evidence type="ECO:0000256" key="3">
    <source>
        <dbReference type="SAM" id="Phobius"/>
    </source>
</evidence>
<feature type="coiled-coil region" evidence="2">
    <location>
        <begin position="628"/>
        <end position="658"/>
    </location>
</feature>
<dbReference type="PaxDb" id="121845-A0A3Q0IZJ6"/>
<evidence type="ECO:0000256" key="1">
    <source>
        <dbReference type="PROSITE-ProRule" id="PRU00339"/>
    </source>
</evidence>
<reference evidence="5" key="1">
    <citation type="submission" date="2025-08" db="UniProtKB">
        <authorList>
            <consortium name="RefSeq"/>
        </authorList>
    </citation>
    <scope>IDENTIFICATION</scope>
</reference>
<dbReference type="InterPro" id="IPR019734">
    <property type="entry name" value="TPR_rpt"/>
</dbReference>
<evidence type="ECO:0000313" key="5">
    <source>
        <dbReference type="RefSeq" id="XP_026681629.1"/>
    </source>
</evidence>
<dbReference type="Pfam" id="PF13414">
    <property type="entry name" value="TPR_11"/>
    <property type="match status" value="1"/>
</dbReference>
<dbReference type="Pfam" id="PF13424">
    <property type="entry name" value="TPR_12"/>
    <property type="match status" value="3"/>
</dbReference>
<evidence type="ECO:0000256" key="2">
    <source>
        <dbReference type="SAM" id="Coils"/>
    </source>
</evidence>
<dbReference type="KEGG" id="dci:113465345"/>
<proteinExistence type="predicted"/>
<dbReference type="PANTHER" id="PTHR10098:SF108">
    <property type="entry name" value="TETRATRICOPEPTIDE REPEAT PROTEIN 28"/>
    <property type="match status" value="1"/>
</dbReference>
<accession>A0A3Q0IZJ6</accession>
<dbReference type="PANTHER" id="PTHR10098">
    <property type="entry name" value="RAPSYN-RELATED"/>
    <property type="match status" value="1"/>
</dbReference>
<gene>
    <name evidence="5" type="primary">LOC113465345</name>
</gene>
<dbReference type="SUPFAM" id="SSF48452">
    <property type="entry name" value="TPR-like"/>
    <property type="match status" value="4"/>
</dbReference>
<name>A0A3Q0IZJ6_DIACI</name>
<keyword evidence="3" id="KW-0812">Transmembrane</keyword>
<dbReference type="PROSITE" id="PS50005">
    <property type="entry name" value="TPR"/>
    <property type="match status" value="2"/>
</dbReference>
<protein>
    <submittedName>
        <fullName evidence="5">Tetratricopeptide repeat protein 28-like</fullName>
    </submittedName>
</protein>
<keyword evidence="1" id="KW-0802">TPR repeat</keyword>
<dbReference type="AlphaFoldDB" id="A0A3Q0IZJ6"/>
<dbReference type="STRING" id="121845.A0A3Q0IZJ6"/>
<evidence type="ECO:0000313" key="4">
    <source>
        <dbReference type="Proteomes" id="UP000079169"/>
    </source>
</evidence>
<organism evidence="4 5">
    <name type="scientific">Diaphorina citri</name>
    <name type="common">Asian citrus psyllid</name>
    <dbReference type="NCBI Taxonomy" id="121845"/>
    <lineage>
        <taxon>Eukaryota</taxon>
        <taxon>Metazoa</taxon>
        <taxon>Ecdysozoa</taxon>
        <taxon>Arthropoda</taxon>
        <taxon>Hexapoda</taxon>
        <taxon>Insecta</taxon>
        <taxon>Pterygota</taxon>
        <taxon>Neoptera</taxon>
        <taxon>Paraneoptera</taxon>
        <taxon>Hemiptera</taxon>
        <taxon>Sternorrhyncha</taxon>
        <taxon>Psylloidea</taxon>
        <taxon>Psyllidae</taxon>
        <taxon>Diaphorininae</taxon>
        <taxon>Diaphorina</taxon>
    </lineage>
</organism>
<dbReference type="GeneID" id="113465345"/>
<feature type="repeat" description="TPR" evidence="1">
    <location>
        <begin position="91"/>
        <end position="124"/>
    </location>
</feature>
<dbReference type="SMART" id="SM00028">
    <property type="entry name" value="TPR"/>
    <property type="match status" value="13"/>
</dbReference>
<keyword evidence="3" id="KW-1133">Transmembrane helix</keyword>
<dbReference type="Proteomes" id="UP000079169">
    <property type="component" value="Unplaced"/>
</dbReference>
<keyword evidence="2" id="KW-0175">Coiled coil</keyword>
<dbReference type="Pfam" id="PF13176">
    <property type="entry name" value="TPR_7"/>
    <property type="match status" value="2"/>
</dbReference>
<dbReference type="RefSeq" id="XP_026681629.1">
    <property type="nucleotide sequence ID" value="XM_026825828.1"/>
</dbReference>
<feature type="transmembrane region" description="Helical" evidence="3">
    <location>
        <begin position="815"/>
        <end position="840"/>
    </location>
</feature>